<dbReference type="Proteomes" id="UP000663845">
    <property type="component" value="Unassembled WGS sequence"/>
</dbReference>
<evidence type="ECO:0000256" key="1">
    <source>
        <dbReference type="SAM" id="Phobius"/>
    </source>
</evidence>
<accession>A0A815QYH0</accession>
<evidence type="ECO:0000313" key="3">
    <source>
        <dbReference type="EMBL" id="CAF3680406.1"/>
    </source>
</evidence>
<reference evidence="2" key="1">
    <citation type="submission" date="2021-02" db="EMBL/GenBank/DDBJ databases">
        <authorList>
            <person name="Nowell W R."/>
        </authorList>
    </citation>
    <scope>NUCLEOTIDE SEQUENCE</scope>
</reference>
<gene>
    <name evidence="2" type="ORF">JYZ213_LOCUS41750</name>
    <name evidence="3" type="ORF">OXD698_LOCUS10876</name>
</gene>
<dbReference type="AlphaFoldDB" id="A0A815QYH0"/>
<evidence type="ECO:0000313" key="4">
    <source>
        <dbReference type="Proteomes" id="UP000663845"/>
    </source>
</evidence>
<protein>
    <submittedName>
        <fullName evidence="2">Uncharacterized protein</fullName>
    </submittedName>
</protein>
<keyword evidence="1" id="KW-0472">Membrane</keyword>
<comment type="caution">
    <text evidence="2">The sequence shown here is derived from an EMBL/GenBank/DDBJ whole genome shotgun (WGS) entry which is preliminary data.</text>
</comment>
<proteinExistence type="predicted"/>
<feature type="transmembrane region" description="Helical" evidence="1">
    <location>
        <begin position="62"/>
        <end position="81"/>
    </location>
</feature>
<organism evidence="2 4">
    <name type="scientific">Adineta steineri</name>
    <dbReference type="NCBI Taxonomy" id="433720"/>
    <lineage>
        <taxon>Eukaryota</taxon>
        <taxon>Metazoa</taxon>
        <taxon>Spiralia</taxon>
        <taxon>Gnathifera</taxon>
        <taxon>Rotifera</taxon>
        <taxon>Eurotatoria</taxon>
        <taxon>Bdelloidea</taxon>
        <taxon>Adinetida</taxon>
        <taxon>Adinetidae</taxon>
        <taxon>Adineta</taxon>
    </lineage>
</organism>
<keyword evidence="1" id="KW-1133">Transmembrane helix</keyword>
<keyword evidence="1" id="KW-0812">Transmembrane</keyword>
<evidence type="ECO:0000313" key="2">
    <source>
        <dbReference type="EMBL" id="CAF1470017.1"/>
    </source>
</evidence>
<dbReference type="Proteomes" id="UP000663844">
    <property type="component" value="Unassembled WGS sequence"/>
</dbReference>
<name>A0A815QYH0_9BILA</name>
<dbReference type="EMBL" id="CAJNOG010001773">
    <property type="protein sequence ID" value="CAF1470017.1"/>
    <property type="molecule type" value="Genomic_DNA"/>
</dbReference>
<sequence>MIILVILTPDCLSFYEQSFFKLHGQYPPVSPQIVSTFEQFYSNLIQRFQFDRIARFIDFNKFILAGGSILISMLLNVLQPISSDLDFFLHWSYI</sequence>
<dbReference type="EMBL" id="CAJOAZ010000594">
    <property type="protein sequence ID" value="CAF3680406.1"/>
    <property type="molecule type" value="Genomic_DNA"/>
</dbReference>